<keyword evidence="2 4" id="KW-0963">Cytoplasm</keyword>
<dbReference type="SUPFAM" id="SSF50199">
    <property type="entry name" value="Staphylococcal nuclease"/>
    <property type="match status" value="5"/>
</dbReference>
<evidence type="ECO:0000313" key="7">
    <source>
        <dbReference type="Proteomes" id="UP000038045"/>
    </source>
</evidence>
<dbReference type="AlphaFoldDB" id="A0A0N4ZCN2"/>
<protein>
    <submittedName>
        <fullName evidence="8">Staphylococcal nuclease domain-containing protein</fullName>
    </submittedName>
</protein>
<reference evidence="8" key="1">
    <citation type="submission" date="2017-02" db="UniProtKB">
        <authorList>
            <consortium name="WormBaseParasite"/>
        </authorList>
    </citation>
    <scope>IDENTIFICATION</scope>
</reference>
<evidence type="ECO:0000256" key="2">
    <source>
        <dbReference type="ARBA" id="ARBA00022490"/>
    </source>
</evidence>
<dbReference type="STRING" id="131310.A0A0N4ZCN2"/>
<dbReference type="PANTHER" id="PTHR12302:SF2">
    <property type="entry name" value="STAPHYLOCOCCAL NUCLEASE DOMAIN-CONTAINING PROTEIN 1"/>
    <property type="match status" value="1"/>
</dbReference>
<dbReference type="Pfam" id="PF00565">
    <property type="entry name" value="SNase"/>
    <property type="match status" value="4"/>
</dbReference>
<feature type="domain" description="Tudor" evidence="5">
    <location>
        <begin position="704"/>
        <end position="762"/>
    </location>
</feature>
<dbReference type="InterPro" id="IPR016071">
    <property type="entry name" value="Staphylococal_nuclease_OB-fold"/>
</dbReference>
<dbReference type="Gene3D" id="2.30.30.140">
    <property type="match status" value="1"/>
</dbReference>
<feature type="domain" description="TNase-like" evidence="6">
    <location>
        <begin position="178"/>
        <end position="306"/>
    </location>
</feature>
<dbReference type="SMART" id="SM00318">
    <property type="entry name" value="SNc"/>
    <property type="match status" value="4"/>
</dbReference>
<name>A0A0N4ZCN2_PARTI</name>
<evidence type="ECO:0000256" key="4">
    <source>
        <dbReference type="PIRNR" id="PIRNR017179"/>
    </source>
</evidence>
<feature type="domain" description="TNase-like" evidence="6">
    <location>
        <begin position="7"/>
        <end position="150"/>
    </location>
</feature>
<feature type="domain" description="TNase-like" evidence="6">
    <location>
        <begin position="500"/>
        <end position="636"/>
    </location>
</feature>
<evidence type="ECO:0000259" key="6">
    <source>
        <dbReference type="PROSITE" id="PS50830"/>
    </source>
</evidence>
<dbReference type="PROSITE" id="PS50304">
    <property type="entry name" value="TUDOR"/>
    <property type="match status" value="1"/>
</dbReference>
<dbReference type="PANTHER" id="PTHR12302">
    <property type="entry name" value="EBNA2 BINDING PROTEIN P100"/>
    <property type="match status" value="1"/>
</dbReference>
<feature type="domain" description="TNase-like" evidence="6">
    <location>
        <begin position="317"/>
        <end position="469"/>
    </location>
</feature>
<dbReference type="GO" id="GO:0005634">
    <property type="term" value="C:nucleus"/>
    <property type="evidence" value="ECO:0007669"/>
    <property type="project" value="TreeGrafter"/>
</dbReference>
<evidence type="ECO:0000313" key="8">
    <source>
        <dbReference type="WBParaSite" id="PTRK_0000528400.1"/>
    </source>
</evidence>
<sequence length="883" mass="99539">MTDQSAKTKIAFVKQVLSGDSIILMGSDNNSDMFVCLSYVKAPHLGKAPTETTAATQDEPFAWECREFVRRRLVGRRVTFVRDYIGSNGREFGQVIIGTENLDRCENIAESAISAGLMEVKAGKQVDETAEKFLKLQEIAKASKNGRWGDDANDPKHVRNVQWNVQNPQQFVQKYRGTTVKAIIENVRDGSSFRAYVPQESTYITFVLSGIKCPGLVKKEPYAEEAKLFVEARLLNREIDLLIEGVDTQRLVASISHRAGNISLLLLTEGYAKCIDWSIGLVSSGAQAYRDAEKLAKEEKRRIWKDYAGAKASQSKDKSSGTVVEVGLGDNIYVEGPNGIISRYYLSSIRPPRSEVPQKEGGNITGKQFRALYDIPYMFEAREYLRKRLIGKSVNIHVDYTQPKSDQYPEKVCASVFVDKENIGETLVKKGLAKVVKHKRDDENRSSHYDVLLAAEKDAENEKYKLWNEQLEDNATLRVTELAGDLPRAKQFLPSLQRSKRLSAVVEFITSGSRFRVFIPRENLVITLALSGITCPRTGRAGANDSEPFAAEALAFSKKLVFQHDVEVEIESIDKTGGFVGQMFLIQKPSSINVAKALIENGLAYVHGTVEKSRYAAEFYAAEESAKKKKLHLWENYVEEVKEVEDIAKEDTSERKQIFKRVMVSHIDRQTLKIYVQFFDHGDDLVKLMNKLQISAKNCVSTALPKRGEYCLAKDSQYGQWTRARIEGIRDNKATVNYIDYGNSEILSYNSSCIKPLAAEDRVLQNIAREVRLAFTSAPPSEDFKEMSYEALADILFSEEFIYAALEYKIANNDYVTLAVDDKVAGLKYDVGKKLVADGFLIVEERREPKFKAVISDYLEAEQKARRAHSNIWRYGDFTGNEL</sequence>
<dbReference type="WBParaSite" id="PTRK_0000528400.1">
    <property type="protein sequence ID" value="PTRK_0000528400.1"/>
    <property type="gene ID" value="PTRK_0000528400"/>
</dbReference>
<dbReference type="PROSITE" id="PS50830">
    <property type="entry name" value="TNASE_3"/>
    <property type="match status" value="4"/>
</dbReference>
<organism evidence="7 8">
    <name type="scientific">Parastrongyloides trichosuri</name>
    <name type="common">Possum-specific nematode worm</name>
    <dbReference type="NCBI Taxonomy" id="131310"/>
    <lineage>
        <taxon>Eukaryota</taxon>
        <taxon>Metazoa</taxon>
        <taxon>Ecdysozoa</taxon>
        <taxon>Nematoda</taxon>
        <taxon>Chromadorea</taxon>
        <taxon>Rhabditida</taxon>
        <taxon>Tylenchina</taxon>
        <taxon>Panagrolaimomorpha</taxon>
        <taxon>Strongyloidoidea</taxon>
        <taxon>Strongyloididae</taxon>
        <taxon>Parastrongyloides</taxon>
    </lineage>
</organism>
<dbReference type="PIRSF" id="PIRSF017179">
    <property type="entry name" value="RISC-Tudor-SN"/>
    <property type="match status" value="1"/>
</dbReference>
<dbReference type="SMART" id="SM00333">
    <property type="entry name" value="TUDOR"/>
    <property type="match status" value="1"/>
</dbReference>
<dbReference type="GO" id="GO:0031332">
    <property type="term" value="C:RNAi effector complex"/>
    <property type="evidence" value="ECO:0007669"/>
    <property type="project" value="InterPro"/>
</dbReference>
<comment type="subcellular location">
    <subcellularLocation>
        <location evidence="1 4">Cytoplasm</location>
    </subcellularLocation>
</comment>
<dbReference type="InterPro" id="IPR002999">
    <property type="entry name" value="Tudor"/>
</dbReference>
<evidence type="ECO:0000259" key="5">
    <source>
        <dbReference type="PROSITE" id="PS50304"/>
    </source>
</evidence>
<evidence type="ECO:0000256" key="1">
    <source>
        <dbReference type="ARBA" id="ARBA00004496"/>
    </source>
</evidence>
<dbReference type="InterPro" id="IPR016685">
    <property type="entry name" value="Silence_cplx_Nase-comp_TudorSN"/>
</dbReference>
<dbReference type="FunFam" id="2.40.50.90:FF:000002">
    <property type="entry name" value="Staphylococcal nuclease domain-containing protein"/>
    <property type="match status" value="1"/>
</dbReference>
<dbReference type="GO" id="GO:0006402">
    <property type="term" value="P:mRNA catabolic process"/>
    <property type="evidence" value="ECO:0007669"/>
    <property type="project" value="UniProtKB-UniRule"/>
</dbReference>
<dbReference type="GO" id="GO:0004518">
    <property type="term" value="F:nuclease activity"/>
    <property type="evidence" value="ECO:0007669"/>
    <property type="project" value="TreeGrafter"/>
</dbReference>
<dbReference type="SUPFAM" id="SSF63748">
    <property type="entry name" value="Tudor/PWWP/MBT"/>
    <property type="match status" value="1"/>
</dbReference>
<accession>A0A0N4ZCN2</accession>
<proteinExistence type="predicted"/>
<dbReference type="Gene3D" id="2.40.50.90">
    <property type="match status" value="5"/>
</dbReference>
<dbReference type="GO" id="GO:0005829">
    <property type="term" value="C:cytosol"/>
    <property type="evidence" value="ECO:0007669"/>
    <property type="project" value="UniProtKB-UniRule"/>
</dbReference>
<dbReference type="Proteomes" id="UP000038045">
    <property type="component" value="Unplaced"/>
</dbReference>
<dbReference type="GO" id="GO:0003723">
    <property type="term" value="F:RNA binding"/>
    <property type="evidence" value="ECO:0007669"/>
    <property type="project" value="UniProtKB-UniRule"/>
</dbReference>
<dbReference type="InterPro" id="IPR035437">
    <property type="entry name" value="SNase_OB-fold_sf"/>
</dbReference>
<dbReference type="GO" id="GO:0031047">
    <property type="term" value="P:regulatory ncRNA-mediated gene silencing"/>
    <property type="evidence" value="ECO:0007669"/>
    <property type="project" value="UniProtKB-UniRule"/>
</dbReference>
<keyword evidence="3" id="KW-0677">Repeat</keyword>
<keyword evidence="7" id="KW-1185">Reference proteome</keyword>
<evidence type="ECO:0000256" key="3">
    <source>
        <dbReference type="ARBA" id="ARBA00022737"/>
    </source>
</evidence>
<dbReference type="Pfam" id="PF00567">
    <property type="entry name" value="TUDOR"/>
    <property type="match status" value="1"/>
</dbReference>
<dbReference type="FunFam" id="2.40.50.90:FF:000001">
    <property type="entry name" value="Staphylococcal nuclease domain-containing protein"/>
    <property type="match status" value="1"/>
</dbReference>